<feature type="compositionally biased region" description="Basic and acidic residues" evidence="7">
    <location>
        <begin position="7"/>
        <end position="18"/>
    </location>
</feature>
<feature type="transmembrane region" description="Helical" evidence="8">
    <location>
        <begin position="115"/>
        <end position="134"/>
    </location>
</feature>
<evidence type="ECO:0000256" key="1">
    <source>
        <dbReference type="ARBA" id="ARBA00004141"/>
    </source>
</evidence>
<name>A0A9X2G3C2_9MICO</name>
<evidence type="ECO:0000259" key="9">
    <source>
        <dbReference type="Pfam" id="PF02397"/>
    </source>
</evidence>
<protein>
    <submittedName>
        <fullName evidence="10">Exopolysaccharide biosynthesis polyprenyl glycosylphosphotransferase</fullName>
    </submittedName>
</protein>
<dbReference type="Proteomes" id="UP001139493">
    <property type="component" value="Unassembled WGS sequence"/>
</dbReference>
<comment type="subcellular location">
    <subcellularLocation>
        <location evidence="1">Membrane</location>
        <topology evidence="1">Multi-pass membrane protein</topology>
    </subcellularLocation>
</comment>
<sequence>MTIDSRAPSDLEDVHADLGEPAAGPRRRTGPAARWQDVLVLRAVVMDLGAVMVAVALGYVLRFDRSTEVQLFEPRGGQYVLISVVLAEAWVLAIGLSGGRSPRVLGSGREEYLRVVRATVGLFGLTAIVCYLIKFDLARSYVAVTLPIGIALVVGGRWLLTTLLHRERARGEFHRRTLVVGARGAVVDLCRRVDRNHQAGFRVVGVCLPGGRTLPSPVDGVPVLGDIEHAAEAAHAHDVDAVAVTAWDGATPQVLKRLAWDLERTGAELMVVPGLADVASPRLMITPVDGVPVVQVSPPGHTGIQHVLKRTFDVVVGGLFLLVAVLPVLTLAGLIRLTSPGPALFTQQRIGQYGRPFTLYKLRTMRQDAEAQLADVLDGAVGVYYKPKADPRVTRLGRFLRKYSLDELPQLLNVVKGDMSLVGPRPQVALEVAQYDDALRRRLFVKPGLTGLWQVSGRNDLTIDQGTRLDLYYVENWSLLGDIAIMLRTAREVLAPSGSY</sequence>
<feature type="domain" description="Bacterial sugar transferase" evidence="9">
    <location>
        <begin position="309"/>
        <end position="494"/>
    </location>
</feature>
<evidence type="ECO:0000256" key="8">
    <source>
        <dbReference type="SAM" id="Phobius"/>
    </source>
</evidence>
<keyword evidence="6 8" id="KW-0472">Membrane</keyword>
<dbReference type="AlphaFoldDB" id="A0A9X2G3C2"/>
<evidence type="ECO:0000256" key="2">
    <source>
        <dbReference type="ARBA" id="ARBA00006464"/>
    </source>
</evidence>
<dbReference type="RefSeq" id="WP_253835340.1">
    <property type="nucleotide sequence ID" value="NZ_JAMTCS010000005.1"/>
</dbReference>
<keyword evidence="3" id="KW-0808">Transferase</keyword>
<keyword evidence="11" id="KW-1185">Reference proteome</keyword>
<feature type="transmembrane region" description="Helical" evidence="8">
    <location>
        <begin position="76"/>
        <end position="94"/>
    </location>
</feature>
<dbReference type="EMBL" id="JAMTCS010000005">
    <property type="protein sequence ID" value="MCP2264688.1"/>
    <property type="molecule type" value="Genomic_DNA"/>
</dbReference>
<evidence type="ECO:0000313" key="10">
    <source>
        <dbReference type="EMBL" id="MCP2264688.1"/>
    </source>
</evidence>
<dbReference type="NCBIfam" id="TIGR03025">
    <property type="entry name" value="EPS_sugtrans"/>
    <property type="match status" value="1"/>
</dbReference>
<keyword evidence="4 8" id="KW-0812">Transmembrane</keyword>
<organism evidence="10 11">
    <name type="scientific">Promicromonospora thailandica</name>
    <dbReference type="NCBI Taxonomy" id="765201"/>
    <lineage>
        <taxon>Bacteria</taxon>
        <taxon>Bacillati</taxon>
        <taxon>Actinomycetota</taxon>
        <taxon>Actinomycetes</taxon>
        <taxon>Micrococcales</taxon>
        <taxon>Promicromonosporaceae</taxon>
        <taxon>Promicromonospora</taxon>
    </lineage>
</organism>
<evidence type="ECO:0000256" key="4">
    <source>
        <dbReference type="ARBA" id="ARBA00022692"/>
    </source>
</evidence>
<accession>A0A9X2G3C2</accession>
<reference evidence="10" key="1">
    <citation type="submission" date="2022-06" db="EMBL/GenBank/DDBJ databases">
        <title>Genomic Encyclopedia of Archaeal and Bacterial Type Strains, Phase II (KMG-II): from individual species to whole genera.</title>
        <authorList>
            <person name="Goeker M."/>
        </authorList>
    </citation>
    <scope>NUCLEOTIDE SEQUENCE</scope>
    <source>
        <strain evidence="10">DSM 26652</strain>
    </source>
</reference>
<proteinExistence type="inferred from homology"/>
<keyword evidence="5 8" id="KW-1133">Transmembrane helix</keyword>
<feature type="transmembrane region" description="Helical" evidence="8">
    <location>
        <begin position="314"/>
        <end position="335"/>
    </location>
</feature>
<dbReference type="Pfam" id="PF13727">
    <property type="entry name" value="CoA_binding_3"/>
    <property type="match status" value="1"/>
</dbReference>
<feature type="transmembrane region" description="Helical" evidence="8">
    <location>
        <begin position="39"/>
        <end position="61"/>
    </location>
</feature>
<dbReference type="Pfam" id="PF02397">
    <property type="entry name" value="Bac_transf"/>
    <property type="match status" value="1"/>
</dbReference>
<comment type="caution">
    <text evidence="10">The sequence shown here is derived from an EMBL/GenBank/DDBJ whole genome shotgun (WGS) entry which is preliminary data.</text>
</comment>
<evidence type="ECO:0000256" key="6">
    <source>
        <dbReference type="ARBA" id="ARBA00023136"/>
    </source>
</evidence>
<evidence type="ECO:0000256" key="7">
    <source>
        <dbReference type="SAM" id="MobiDB-lite"/>
    </source>
</evidence>
<gene>
    <name evidence="10" type="ORF">APR03_002026</name>
</gene>
<feature type="region of interest" description="Disordered" evidence="7">
    <location>
        <begin position="1"/>
        <end position="29"/>
    </location>
</feature>
<evidence type="ECO:0000313" key="11">
    <source>
        <dbReference type="Proteomes" id="UP001139493"/>
    </source>
</evidence>
<dbReference type="GO" id="GO:0016780">
    <property type="term" value="F:phosphotransferase activity, for other substituted phosphate groups"/>
    <property type="evidence" value="ECO:0007669"/>
    <property type="project" value="TreeGrafter"/>
</dbReference>
<feature type="transmembrane region" description="Helical" evidence="8">
    <location>
        <begin position="140"/>
        <end position="160"/>
    </location>
</feature>
<comment type="similarity">
    <text evidence="2">Belongs to the bacterial sugar transferase family.</text>
</comment>
<dbReference type="PANTHER" id="PTHR30576">
    <property type="entry name" value="COLANIC BIOSYNTHESIS UDP-GLUCOSE LIPID CARRIER TRANSFERASE"/>
    <property type="match status" value="1"/>
</dbReference>
<dbReference type="GO" id="GO:0016020">
    <property type="term" value="C:membrane"/>
    <property type="evidence" value="ECO:0007669"/>
    <property type="project" value="UniProtKB-SubCell"/>
</dbReference>
<evidence type="ECO:0000256" key="3">
    <source>
        <dbReference type="ARBA" id="ARBA00022679"/>
    </source>
</evidence>
<evidence type="ECO:0000256" key="5">
    <source>
        <dbReference type="ARBA" id="ARBA00022989"/>
    </source>
</evidence>
<dbReference type="PANTHER" id="PTHR30576:SF10">
    <property type="entry name" value="SLL5057 PROTEIN"/>
    <property type="match status" value="1"/>
</dbReference>
<feature type="compositionally biased region" description="Low complexity" evidence="7">
    <location>
        <begin position="19"/>
        <end position="29"/>
    </location>
</feature>
<dbReference type="Gene3D" id="3.40.50.720">
    <property type="entry name" value="NAD(P)-binding Rossmann-like Domain"/>
    <property type="match status" value="1"/>
</dbReference>
<dbReference type="InterPro" id="IPR017475">
    <property type="entry name" value="EPS_sugar_tfrase"/>
</dbReference>
<dbReference type="InterPro" id="IPR003362">
    <property type="entry name" value="Bact_transf"/>
</dbReference>